<dbReference type="PROSITE" id="PS50113">
    <property type="entry name" value="PAC"/>
    <property type="match status" value="1"/>
</dbReference>
<dbReference type="KEGG" id="daf:Desaf_1111"/>
<organism evidence="9 10">
    <name type="scientific">Desulfocurvibacter africanus subsp. africanus str. Walvis Bay</name>
    <dbReference type="NCBI Taxonomy" id="690850"/>
    <lineage>
        <taxon>Bacteria</taxon>
        <taxon>Pseudomonadati</taxon>
        <taxon>Thermodesulfobacteriota</taxon>
        <taxon>Desulfovibrionia</taxon>
        <taxon>Desulfovibrionales</taxon>
        <taxon>Desulfovibrionaceae</taxon>
        <taxon>Desulfocurvibacter</taxon>
    </lineage>
</organism>
<dbReference type="Gene3D" id="6.10.340.10">
    <property type="match status" value="1"/>
</dbReference>
<evidence type="ECO:0000259" key="7">
    <source>
        <dbReference type="PROSITE" id="PS50113"/>
    </source>
</evidence>
<dbReference type="Gene3D" id="3.30.450.20">
    <property type="entry name" value="PAS domain"/>
    <property type="match status" value="1"/>
</dbReference>
<dbReference type="SUPFAM" id="SSF58104">
    <property type="entry name" value="Methyl-accepting chemotaxis protein (MCP) signaling domain"/>
    <property type="match status" value="1"/>
</dbReference>
<accession>F3YX66</accession>
<evidence type="ECO:0000256" key="5">
    <source>
        <dbReference type="SAM" id="Phobius"/>
    </source>
</evidence>
<evidence type="ECO:0000259" key="6">
    <source>
        <dbReference type="PROSITE" id="PS50111"/>
    </source>
</evidence>
<dbReference type="PANTHER" id="PTHR32089">
    <property type="entry name" value="METHYL-ACCEPTING CHEMOTAXIS PROTEIN MCPB"/>
    <property type="match status" value="1"/>
</dbReference>
<dbReference type="InterPro" id="IPR000014">
    <property type="entry name" value="PAS"/>
</dbReference>
<dbReference type="eggNOG" id="COG0840">
    <property type="taxonomic scope" value="Bacteria"/>
</dbReference>
<dbReference type="InterPro" id="IPR004089">
    <property type="entry name" value="MCPsignal_dom"/>
</dbReference>
<feature type="transmembrane region" description="Helical" evidence="5">
    <location>
        <begin position="12"/>
        <end position="32"/>
    </location>
</feature>
<dbReference type="EMBL" id="CP003221">
    <property type="protein sequence ID" value="EGJ49454.1"/>
    <property type="molecule type" value="Genomic_DNA"/>
</dbReference>
<dbReference type="Proteomes" id="UP000007844">
    <property type="component" value="Chromosome"/>
</dbReference>
<dbReference type="SUPFAM" id="SSF55785">
    <property type="entry name" value="PYP-like sensor domain (PAS domain)"/>
    <property type="match status" value="1"/>
</dbReference>
<dbReference type="GO" id="GO:0004888">
    <property type="term" value="F:transmembrane signaling receptor activity"/>
    <property type="evidence" value="ECO:0007669"/>
    <property type="project" value="InterPro"/>
</dbReference>
<sequence length="699" mass="75010">MRILWGTIQARLFAGFGAIALLLVGLGGSSLWQASIMGGSVTELERHAQLSNAAAQLEYLVAREMQMLMEIMTAQDADEIQESWRSYLEHEKYFNQLSAALLKGGEVDGKRYEAVTHAELRKLIGKAAALHSGVLEKSMLVAYGKSKRVLDLRASGDPLNQLGKLEREVIEIDAQTDRIGEELVALLVKADALAAESYQVVELQTSRSVSTARMTALVGILVGLALATTFGLLSSRGIIRPMHAVRRYAERVAGGDFAASIDASLTGELATMAGHVQAMVAELKNKLGMSQGLMHGMTVPCVISDVQGNVLFANQACLDLLERDGKPEDAVGMLTGEFFYNDPKRETLSSRAVRDEQALRDVQVTMHTLTGNQRHIKMDVAPIHDLDGQVIAAFAIVTDLTEIQEKQTRIEQQNELIARAAFEATDVASQVSSASEELAAQVDESSRGADLQRSRLAESATAMEQMNASVLEVARNAQGAANVAEQTRGKALEGSRIVEEAVGGIQGISRMADALRGDMGELGRQAESIGRIMGVISDIADQTNLLALNAAIEAARAGEAGRGFAVVADEVRKLAEKTMSATADVDTAIRQIQTSAKRNIQSTEETAQAIARSSELARSSGEALREIVVLAERTAEQVLSIATASEQQSASSEQISRSTDEINRIASEAADAMMQSSQAVTQLAELAGRLNAIIQNIQR</sequence>
<dbReference type="PANTHER" id="PTHR32089:SF112">
    <property type="entry name" value="LYSOZYME-LIKE PROTEIN-RELATED"/>
    <property type="match status" value="1"/>
</dbReference>
<dbReference type="Pfam" id="PF00672">
    <property type="entry name" value="HAMP"/>
    <property type="match status" value="1"/>
</dbReference>
<gene>
    <name evidence="9" type="ORF">Desaf_1111</name>
</gene>
<feature type="domain" description="PAC" evidence="7">
    <location>
        <begin position="360"/>
        <end position="412"/>
    </location>
</feature>
<evidence type="ECO:0000256" key="3">
    <source>
        <dbReference type="PROSITE-ProRule" id="PRU00284"/>
    </source>
</evidence>
<dbReference type="GO" id="GO:0016020">
    <property type="term" value="C:membrane"/>
    <property type="evidence" value="ECO:0007669"/>
    <property type="project" value="InterPro"/>
</dbReference>
<keyword evidence="5" id="KW-0812">Transmembrane</keyword>
<dbReference type="PROSITE" id="PS50885">
    <property type="entry name" value="HAMP"/>
    <property type="match status" value="1"/>
</dbReference>
<dbReference type="Pfam" id="PF08448">
    <property type="entry name" value="PAS_4"/>
    <property type="match status" value="1"/>
</dbReference>
<feature type="compositionally biased region" description="Basic and acidic residues" evidence="4">
    <location>
        <begin position="444"/>
        <end position="456"/>
    </location>
</feature>
<dbReference type="RefSeq" id="WP_014259262.1">
    <property type="nucleotide sequence ID" value="NC_016629.1"/>
</dbReference>
<feature type="transmembrane region" description="Helical" evidence="5">
    <location>
        <begin position="214"/>
        <end position="233"/>
    </location>
</feature>
<protein>
    <submittedName>
        <fullName evidence="9">Methyl-accepting chemotaxis sensory transducer with Pas/Pac sensor</fullName>
    </submittedName>
</protein>
<reference evidence="9 10" key="1">
    <citation type="journal article" date="2011" name="J. Bacteriol.">
        <title>Genome sequence of the mercury-methylating and pleomorphic Desulfovibrio africanus Strain Walvis Bay.</title>
        <authorList>
            <person name="Brown S.D."/>
            <person name="Wall J.D."/>
            <person name="Kucken A.M."/>
            <person name="Gilmour C.C."/>
            <person name="Podar M."/>
            <person name="Brandt C.C."/>
            <person name="Teshima H."/>
            <person name="Detter J.C."/>
            <person name="Han C.S."/>
            <person name="Land M.L."/>
            <person name="Lucas S."/>
            <person name="Han J."/>
            <person name="Pennacchio L."/>
            <person name="Nolan M."/>
            <person name="Pitluck S."/>
            <person name="Woyke T."/>
            <person name="Goodwin L."/>
            <person name="Palumbo A.V."/>
            <person name="Elias D.A."/>
        </authorList>
    </citation>
    <scope>NUCLEOTIDE SEQUENCE [LARGE SCALE GENOMIC DNA]</scope>
    <source>
        <strain evidence="9 10">Walvis Bay</strain>
    </source>
</reference>
<feature type="region of interest" description="Disordered" evidence="4">
    <location>
        <begin position="439"/>
        <end position="458"/>
    </location>
</feature>
<evidence type="ECO:0000259" key="8">
    <source>
        <dbReference type="PROSITE" id="PS50885"/>
    </source>
</evidence>
<evidence type="ECO:0000256" key="2">
    <source>
        <dbReference type="ARBA" id="ARBA00029447"/>
    </source>
</evidence>
<dbReference type="CDD" id="cd00130">
    <property type="entry name" value="PAS"/>
    <property type="match status" value="1"/>
</dbReference>
<dbReference type="PROSITE" id="PS50111">
    <property type="entry name" value="CHEMOTAXIS_TRANSDUC_2"/>
    <property type="match status" value="1"/>
</dbReference>
<dbReference type="SMART" id="SM00283">
    <property type="entry name" value="MA"/>
    <property type="match status" value="1"/>
</dbReference>
<evidence type="ECO:0000313" key="10">
    <source>
        <dbReference type="Proteomes" id="UP000007844"/>
    </source>
</evidence>
<dbReference type="HOGENOM" id="CLU_000445_107_27_7"/>
<evidence type="ECO:0000256" key="1">
    <source>
        <dbReference type="ARBA" id="ARBA00023224"/>
    </source>
</evidence>
<comment type="similarity">
    <text evidence="2">Belongs to the methyl-accepting chemotaxis (MCP) protein family.</text>
</comment>
<dbReference type="Pfam" id="PF00015">
    <property type="entry name" value="MCPsignal"/>
    <property type="match status" value="1"/>
</dbReference>
<evidence type="ECO:0000313" key="9">
    <source>
        <dbReference type="EMBL" id="EGJ49454.1"/>
    </source>
</evidence>
<dbReference type="NCBIfam" id="TIGR00229">
    <property type="entry name" value="sensory_box"/>
    <property type="match status" value="1"/>
</dbReference>
<keyword evidence="5" id="KW-1133">Transmembrane helix</keyword>
<dbReference type="Gene3D" id="1.10.287.950">
    <property type="entry name" value="Methyl-accepting chemotaxis protein"/>
    <property type="match status" value="1"/>
</dbReference>
<dbReference type="STRING" id="690850.Desaf_1111"/>
<dbReference type="CDD" id="cd06225">
    <property type="entry name" value="HAMP"/>
    <property type="match status" value="1"/>
</dbReference>
<dbReference type="GO" id="GO:0006935">
    <property type="term" value="P:chemotaxis"/>
    <property type="evidence" value="ECO:0007669"/>
    <property type="project" value="InterPro"/>
</dbReference>
<dbReference type="InterPro" id="IPR003660">
    <property type="entry name" value="HAMP_dom"/>
</dbReference>
<keyword evidence="10" id="KW-1185">Reference proteome</keyword>
<dbReference type="PRINTS" id="PR00260">
    <property type="entry name" value="CHEMTRNSDUCR"/>
</dbReference>
<keyword evidence="5" id="KW-0472">Membrane</keyword>
<dbReference type="CDD" id="cd11386">
    <property type="entry name" value="MCP_signal"/>
    <property type="match status" value="1"/>
</dbReference>
<dbReference type="InterPro" id="IPR004090">
    <property type="entry name" value="Chemotax_Me-accpt_rcpt"/>
</dbReference>
<proteinExistence type="inferred from homology"/>
<dbReference type="GO" id="GO:0007165">
    <property type="term" value="P:signal transduction"/>
    <property type="evidence" value="ECO:0007669"/>
    <property type="project" value="UniProtKB-KW"/>
</dbReference>
<name>F3YX66_DESAF</name>
<evidence type="ECO:0000256" key="4">
    <source>
        <dbReference type="SAM" id="MobiDB-lite"/>
    </source>
</evidence>
<feature type="domain" description="Methyl-accepting transducer" evidence="6">
    <location>
        <begin position="427"/>
        <end position="663"/>
    </location>
</feature>
<dbReference type="InterPro" id="IPR035965">
    <property type="entry name" value="PAS-like_dom_sf"/>
</dbReference>
<feature type="domain" description="HAMP" evidence="8">
    <location>
        <begin position="236"/>
        <end position="288"/>
    </location>
</feature>
<dbReference type="InterPro" id="IPR000700">
    <property type="entry name" value="PAS-assoc_C"/>
</dbReference>
<dbReference type="SMART" id="SM00304">
    <property type="entry name" value="HAMP"/>
    <property type="match status" value="1"/>
</dbReference>
<keyword evidence="1 3" id="KW-0807">Transducer</keyword>
<dbReference type="InterPro" id="IPR013656">
    <property type="entry name" value="PAS_4"/>
</dbReference>
<dbReference type="eggNOG" id="COG5000">
    <property type="taxonomic scope" value="Bacteria"/>
</dbReference>
<dbReference type="AlphaFoldDB" id="F3YX66"/>